<protein>
    <submittedName>
        <fullName evidence="1">Uncharacterized protein</fullName>
    </submittedName>
</protein>
<dbReference type="AlphaFoldDB" id="A0A1Y2SJH5"/>
<dbReference type="Proteomes" id="UP000194204">
    <property type="component" value="Unassembled WGS sequence"/>
</dbReference>
<comment type="caution">
    <text evidence="1">The sequence shown here is derived from an EMBL/GenBank/DDBJ whole genome shotgun (WGS) entry which is preliminary data.</text>
</comment>
<organism evidence="1 2">
    <name type="scientific">Xenorhabdus beddingii</name>
    <dbReference type="NCBI Taxonomy" id="40578"/>
    <lineage>
        <taxon>Bacteria</taxon>
        <taxon>Pseudomonadati</taxon>
        <taxon>Pseudomonadota</taxon>
        <taxon>Gammaproteobacteria</taxon>
        <taxon>Enterobacterales</taxon>
        <taxon>Morganellaceae</taxon>
        <taxon>Xenorhabdus</taxon>
    </lineage>
</organism>
<gene>
    <name evidence="1" type="ORF">Xbed_03178</name>
</gene>
<evidence type="ECO:0000313" key="1">
    <source>
        <dbReference type="EMBL" id="OTA18179.1"/>
    </source>
</evidence>
<reference evidence="1 2" key="1">
    <citation type="submission" date="2017-01" db="EMBL/GenBank/DDBJ databases">
        <title>Deconstructing symbiosis and pathogenesis requirements using a combined genomic-metabolomic approach.</title>
        <authorList>
            <person name="Tobias N.J."/>
            <person name="Wolff H."/>
            <person name="Djahanschiri B."/>
            <person name="Ebersberger I."/>
            <person name="Bode H.B."/>
        </authorList>
    </citation>
    <scope>NUCLEOTIDE SEQUENCE [LARGE SCALE GENOMIC DNA]</scope>
    <source>
        <strain evidence="1 2">DSM 4764</strain>
    </source>
</reference>
<sequence length="33" mass="3485">MNKFITQSTGFKAETINGCNTRQNGNTGGADHA</sequence>
<accession>A0A1Y2SJH5</accession>
<dbReference type="EMBL" id="MUBK01000031">
    <property type="protein sequence ID" value="OTA18179.1"/>
    <property type="molecule type" value="Genomic_DNA"/>
</dbReference>
<keyword evidence="2" id="KW-1185">Reference proteome</keyword>
<name>A0A1Y2SJH5_9GAMM</name>
<proteinExistence type="predicted"/>
<evidence type="ECO:0000313" key="2">
    <source>
        <dbReference type="Proteomes" id="UP000194204"/>
    </source>
</evidence>